<evidence type="ECO:0000313" key="2">
    <source>
        <dbReference type="Proteomes" id="UP000314294"/>
    </source>
</evidence>
<proteinExistence type="predicted"/>
<keyword evidence="2" id="KW-1185">Reference proteome</keyword>
<name>A0A4Z2EL29_9TELE</name>
<comment type="caution">
    <text evidence="1">The sequence shown here is derived from an EMBL/GenBank/DDBJ whole genome shotgun (WGS) entry which is preliminary data.</text>
</comment>
<organism evidence="1 2">
    <name type="scientific">Liparis tanakae</name>
    <name type="common">Tanaka's snailfish</name>
    <dbReference type="NCBI Taxonomy" id="230148"/>
    <lineage>
        <taxon>Eukaryota</taxon>
        <taxon>Metazoa</taxon>
        <taxon>Chordata</taxon>
        <taxon>Craniata</taxon>
        <taxon>Vertebrata</taxon>
        <taxon>Euteleostomi</taxon>
        <taxon>Actinopterygii</taxon>
        <taxon>Neopterygii</taxon>
        <taxon>Teleostei</taxon>
        <taxon>Neoteleostei</taxon>
        <taxon>Acanthomorphata</taxon>
        <taxon>Eupercaria</taxon>
        <taxon>Perciformes</taxon>
        <taxon>Cottioidei</taxon>
        <taxon>Cottales</taxon>
        <taxon>Liparidae</taxon>
        <taxon>Liparis</taxon>
    </lineage>
</organism>
<dbReference type="AlphaFoldDB" id="A0A4Z2EL29"/>
<evidence type="ECO:0000313" key="1">
    <source>
        <dbReference type="EMBL" id="TNN29509.1"/>
    </source>
</evidence>
<dbReference type="EMBL" id="SRLO01005560">
    <property type="protein sequence ID" value="TNN29509.1"/>
    <property type="molecule type" value="Genomic_DNA"/>
</dbReference>
<gene>
    <name evidence="1" type="ORF">EYF80_060342</name>
</gene>
<dbReference type="Proteomes" id="UP000314294">
    <property type="component" value="Unassembled WGS sequence"/>
</dbReference>
<sequence length="59" mass="6446">MAVSTWAMMRASKAAENSFSKVLFSLKAPTQPDRQSMVSTKPRVKNTSIGSVPMLPIFS</sequence>
<accession>A0A4Z2EL29</accession>
<protein>
    <submittedName>
        <fullName evidence="1">Uncharacterized protein</fullName>
    </submittedName>
</protein>
<reference evidence="1 2" key="1">
    <citation type="submission" date="2019-03" db="EMBL/GenBank/DDBJ databases">
        <title>First draft genome of Liparis tanakae, snailfish: a comprehensive survey of snailfish specific genes.</title>
        <authorList>
            <person name="Kim W."/>
            <person name="Song I."/>
            <person name="Jeong J.-H."/>
            <person name="Kim D."/>
            <person name="Kim S."/>
            <person name="Ryu S."/>
            <person name="Song J.Y."/>
            <person name="Lee S.K."/>
        </authorList>
    </citation>
    <scope>NUCLEOTIDE SEQUENCE [LARGE SCALE GENOMIC DNA]</scope>
    <source>
        <tissue evidence="1">Muscle</tissue>
    </source>
</reference>